<dbReference type="InParanoid" id="A0A165C890"/>
<evidence type="ECO:0000313" key="2">
    <source>
        <dbReference type="EMBL" id="KZV82003.1"/>
    </source>
</evidence>
<protein>
    <submittedName>
        <fullName evidence="2">Uncharacterized protein</fullName>
    </submittedName>
</protein>
<feature type="compositionally biased region" description="Basic and acidic residues" evidence="1">
    <location>
        <begin position="149"/>
        <end position="159"/>
    </location>
</feature>
<organism evidence="2 3">
    <name type="scientific">Exidia glandulosa HHB12029</name>
    <dbReference type="NCBI Taxonomy" id="1314781"/>
    <lineage>
        <taxon>Eukaryota</taxon>
        <taxon>Fungi</taxon>
        <taxon>Dikarya</taxon>
        <taxon>Basidiomycota</taxon>
        <taxon>Agaricomycotina</taxon>
        <taxon>Agaricomycetes</taxon>
        <taxon>Auriculariales</taxon>
        <taxon>Exidiaceae</taxon>
        <taxon>Exidia</taxon>
    </lineage>
</organism>
<evidence type="ECO:0000313" key="3">
    <source>
        <dbReference type="Proteomes" id="UP000077266"/>
    </source>
</evidence>
<feature type="compositionally biased region" description="Low complexity" evidence="1">
    <location>
        <begin position="84"/>
        <end position="102"/>
    </location>
</feature>
<reference evidence="2 3" key="1">
    <citation type="journal article" date="2016" name="Mol. Biol. Evol.">
        <title>Comparative Genomics of Early-Diverging Mushroom-Forming Fungi Provides Insights into the Origins of Lignocellulose Decay Capabilities.</title>
        <authorList>
            <person name="Nagy L.G."/>
            <person name="Riley R."/>
            <person name="Tritt A."/>
            <person name="Adam C."/>
            <person name="Daum C."/>
            <person name="Floudas D."/>
            <person name="Sun H."/>
            <person name="Yadav J.S."/>
            <person name="Pangilinan J."/>
            <person name="Larsson K.H."/>
            <person name="Matsuura K."/>
            <person name="Barry K."/>
            <person name="Labutti K."/>
            <person name="Kuo R."/>
            <person name="Ohm R.A."/>
            <person name="Bhattacharya S.S."/>
            <person name="Shirouzu T."/>
            <person name="Yoshinaga Y."/>
            <person name="Martin F.M."/>
            <person name="Grigoriev I.V."/>
            <person name="Hibbett D.S."/>
        </authorList>
    </citation>
    <scope>NUCLEOTIDE SEQUENCE [LARGE SCALE GENOMIC DNA]</scope>
    <source>
        <strain evidence="2 3">HHB12029</strain>
    </source>
</reference>
<gene>
    <name evidence="2" type="ORF">EXIGLDRAFT_358647</name>
</gene>
<accession>A0A165C890</accession>
<evidence type="ECO:0000256" key="1">
    <source>
        <dbReference type="SAM" id="MobiDB-lite"/>
    </source>
</evidence>
<proteinExistence type="predicted"/>
<keyword evidence="3" id="KW-1185">Reference proteome</keyword>
<feature type="compositionally biased region" description="Low complexity" evidence="1">
    <location>
        <begin position="127"/>
        <end position="148"/>
    </location>
</feature>
<feature type="region of interest" description="Disordered" evidence="1">
    <location>
        <begin position="81"/>
        <end position="187"/>
    </location>
</feature>
<sequence>MTGTRRAEEGITLLRRDEFYDIQRRWIVEQHSTASCEFVPVRRRANVPPTTMIRSPRVLAARATTARPRAIQSPFAYANSRHVTSTSTCTASGSSHLGGSPSLRRHEGARPSTSKSRLETPPPPPSSFGASASGSGLLSPSDSGSGSRMRSDSQRRLKTESSGYLQAGHPSATLMTQTRDYGNSDNV</sequence>
<feature type="compositionally biased region" description="Polar residues" evidence="1">
    <location>
        <begin position="173"/>
        <end position="187"/>
    </location>
</feature>
<dbReference type="AlphaFoldDB" id="A0A165C890"/>
<dbReference type="EMBL" id="KV426352">
    <property type="protein sequence ID" value="KZV82003.1"/>
    <property type="molecule type" value="Genomic_DNA"/>
</dbReference>
<dbReference type="Proteomes" id="UP000077266">
    <property type="component" value="Unassembled WGS sequence"/>
</dbReference>
<name>A0A165C890_EXIGL</name>